<organism evidence="2 3">
    <name type="scientific">Tegillarca granosa</name>
    <name type="common">Malaysian cockle</name>
    <name type="synonym">Anadara granosa</name>
    <dbReference type="NCBI Taxonomy" id="220873"/>
    <lineage>
        <taxon>Eukaryota</taxon>
        <taxon>Metazoa</taxon>
        <taxon>Spiralia</taxon>
        <taxon>Lophotrochozoa</taxon>
        <taxon>Mollusca</taxon>
        <taxon>Bivalvia</taxon>
        <taxon>Autobranchia</taxon>
        <taxon>Pteriomorphia</taxon>
        <taxon>Arcoida</taxon>
        <taxon>Arcoidea</taxon>
        <taxon>Arcidae</taxon>
        <taxon>Tegillarca</taxon>
    </lineage>
</organism>
<protein>
    <submittedName>
        <fullName evidence="2">Uncharacterized protein</fullName>
    </submittedName>
</protein>
<sequence length="298" mass="33845">FFFFFFFFLENSDDDFVIDDRDNYAQVLQQALLAVSNIDTLRNYQRQPVRKKNKTKKKPGPRPSVVRLKFYLLPDGSELPKLTKEDPAIELHQSHGYGFPAIYYSNYKGKSHPISLDLSTEHFEDTVRSLYPKLQNKNFCLYTVNNRRQLTPAPNEPSYFKNNNYNGTVVIKIKDAQSDTEQLSPTIPEPAPRESNELPSLVRPRNRQPSATTTLRRNITNSSTETTLSVTGSSVRTNTNVTVEPLSVHTPSVPTTTIDHLPVRTTSPPSVISLNTSEVCATKILCEHYDKVTTKCLF</sequence>
<keyword evidence="3" id="KW-1185">Reference proteome</keyword>
<dbReference type="Proteomes" id="UP001217089">
    <property type="component" value="Unassembled WGS sequence"/>
</dbReference>
<evidence type="ECO:0000313" key="2">
    <source>
        <dbReference type="EMBL" id="KAJ8300519.1"/>
    </source>
</evidence>
<dbReference type="EMBL" id="JARBDR010000919">
    <property type="protein sequence ID" value="KAJ8300519.1"/>
    <property type="molecule type" value="Genomic_DNA"/>
</dbReference>
<evidence type="ECO:0000256" key="1">
    <source>
        <dbReference type="SAM" id="MobiDB-lite"/>
    </source>
</evidence>
<reference evidence="2 3" key="1">
    <citation type="submission" date="2022-12" db="EMBL/GenBank/DDBJ databases">
        <title>Chromosome-level genome of Tegillarca granosa.</title>
        <authorList>
            <person name="Kim J."/>
        </authorList>
    </citation>
    <scope>NUCLEOTIDE SEQUENCE [LARGE SCALE GENOMIC DNA]</scope>
    <source>
        <strain evidence="2">Teg-2019</strain>
        <tissue evidence="2">Adductor muscle</tissue>
    </source>
</reference>
<evidence type="ECO:0000313" key="3">
    <source>
        <dbReference type="Proteomes" id="UP001217089"/>
    </source>
</evidence>
<accession>A0ABQ9E595</accession>
<feature type="non-terminal residue" evidence="2">
    <location>
        <position position="1"/>
    </location>
</feature>
<gene>
    <name evidence="2" type="ORF">KUTeg_022038</name>
</gene>
<name>A0ABQ9E595_TEGGR</name>
<proteinExistence type="predicted"/>
<feature type="region of interest" description="Disordered" evidence="1">
    <location>
        <begin position="177"/>
        <end position="212"/>
    </location>
</feature>
<comment type="caution">
    <text evidence="2">The sequence shown here is derived from an EMBL/GenBank/DDBJ whole genome shotgun (WGS) entry which is preliminary data.</text>
</comment>